<gene>
    <name evidence="2" type="ORF">S06H3_38240</name>
</gene>
<evidence type="ECO:0000313" key="2">
    <source>
        <dbReference type="EMBL" id="GAI29777.1"/>
    </source>
</evidence>
<sequence>MANPVSPAIAPIVVKIREKPTTKLREWRNIGRRFPVTRSPNISGPTKLARYTGTKGKTQGDRKDNSPALKATTIDISIFFNAN</sequence>
<reference evidence="2" key="1">
    <citation type="journal article" date="2014" name="Front. Microbiol.">
        <title>High frequency of phylogenetically diverse reductive dehalogenase-homologous genes in deep subseafloor sedimentary metagenomes.</title>
        <authorList>
            <person name="Kawai M."/>
            <person name="Futagami T."/>
            <person name="Toyoda A."/>
            <person name="Takaki Y."/>
            <person name="Nishi S."/>
            <person name="Hori S."/>
            <person name="Arai W."/>
            <person name="Tsubouchi T."/>
            <person name="Morono Y."/>
            <person name="Uchiyama I."/>
            <person name="Ito T."/>
            <person name="Fujiyama A."/>
            <person name="Inagaki F."/>
            <person name="Takami H."/>
        </authorList>
    </citation>
    <scope>NUCLEOTIDE SEQUENCE</scope>
    <source>
        <strain evidence="2">Expedition CK06-06</strain>
    </source>
</reference>
<accession>X1MDP8</accession>
<protein>
    <submittedName>
        <fullName evidence="2">Uncharacterized protein</fullName>
    </submittedName>
</protein>
<comment type="caution">
    <text evidence="2">The sequence shown here is derived from an EMBL/GenBank/DDBJ whole genome shotgun (WGS) entry which is preliminary data.</text>
</comment>
<organism evidence="2">
    <name type="scientific">marine sediment metagenome</name>
    <dbReference type="NCBI Taxonomy" id="412755"/>
    <lineage>
        <taxon>unclassified sequences</taxon>
        <taxon>metagenomes</taxon>
        <taxon>ecological metagenomes</taxon>
    </lineage>
</organism>
<dbReference type="EMBL" id="BARV01023294">
    <property type="protein sequence ID" value="GAI29777.1"/>
    <property type="molecule type" value="Genomic_DNA"/>
</dbReference>
<dbReference type="AlphaFoldDB" id="X1MDP8"/>
<evidence type="ECO:0000256" key="1">
    <source>
        <dbReference type="SAM" id="MobiDB-lite"/>
    </source>
</evidence>
<feature type="region of interest" description="Disordered" evidence="1">
    <location>
        <begin position="35"/>
        <end position="67"/>
    </location>
</feature>
<proteinExistence type="predicted"/>
<name>X1MDP8_9ZZZZ</name>